<keyword evidence="2" id="KW-1185">Reference proteome</keyword>
<sequence length="190" mass="20245">MGVRRVVVVLAVAVLAAAGLGACYPAPQTNVVVAIGDSLLLGAEQQGLAERLRDLGLSPEIDAEGGRPADRAVALVDAATRGRRTGVLYLGLGTNDGTDRASFRADIEAVMVAARGWPVVWSLVEWPKVLGLNDELRAARDRHANLALIDFTPEVTARPWYRATDGVHLVPAGYVARAAHIAAFCDRYRP</sequence>
<accession>A0AAE9Y9A2</accession>
<dbReference type="Gene3D" id="3.40.50.1110">
    <property type="entry name" value="SGNH hydrolase"/>
    <property type="match status" value="1"/>
</dbReference>
<dbReference type="KEGG" id="ima:PO878_05260"/>
<dbReference type="Proteomes" id="UP001216390">
    <property type="component" value="Chromosome"/>
</dbReference>
<dbReference type="InterPro" id="IPR036514">
    <property type="entry name" value="SGNH_hydro_sf"/>
</dbReference>
<dbReference type="EMBL" id="CP116942">
    <property type="protein sequence ID" value="WCO68131.1"/>
    <property type="molecule type" value="Genomic_DNA"/>
</dbReference>
<evidence type="ECO:0000313" key="2">
    <source>
        <dbReference type="Proteomes" id="UP001216390"/>
    </source>
</evidence>
<dbReference type="SUPFAM" id="SSF52266">
    <property type="entry name" value="SGNH hydrolase"/>
    <property type="match status" value="1"/>
</dbReference>
<proteinExistence type="predicted"/>
<organism evidence="1 2">
    <name type="scientific">Iamia majanohamensis</name>
    <dbReference type="NCBI Taxonomy" id="467976"/>
    <lineage>
        <taxon>Bacteria</taxon>
        <taxon>Bacillati</taxon>
        <taxon>Actinomycetota</taxon>
        <taxon>Acidimicrobiia</taxon>
        <taxon>Acidimicrobiales</taxon>
        <taxon>Iamiaceae</taxon>
        <taxon>Iamia</taxon>
    </lineage>
</organism>
<dbReference type="PROSITE" id="PS51257">
    <property type="entry name" value="PROKAR_LIPOPROTEIN"/>
    <property type="match status" value="1"/>
</dbReference>
<evidence type="ECO:0000313" key="1">
    <source>
        <dbReference type="EMBL" id="WCO68131.1"/>
    </source>
</evidence>
<name>A0AAE9Y9A2_9ACTN</name>
<protein>
    <recommendedName>
        <fullName evidence="3">SGNH hydrolase-type esterase domain-containing protein</fullName>
    </recommendedName>
</protein>
<reference evidence="1" key="1">
    <citation type="submission" date="2023-01" db="EMBL/GenBank/DDBJ databases">
        <title>The diversity of Class Acidimicrobiia in South China Sea sediment environments and the proposal of Iamia marina sp. nov., a novel species of the genus Iamia.</title>
        <authorList>
            <person name="He Y."/>
            <person name="Tian X."/>
        </authorList>
    </citation>
    <scope>NUCLEOTIDE SEQUENCE</scope>
    <source>
        <strain evidence="1">DSM 19957</strain>
    </source>
</reference>
<gene>
    <name evidence="1" type="ORF">PO878_05260</name>
</gene>
<dbReference type="RefSeq" id="WP_272737648.1">
    <property type="nucleotide sequence ID" value="NZ_CP116942.1"/>
</dbReference>
<evidence type="ECO:0008006" key="3">
    <source>
        <dbReference type="Google" id="ProtNLM"/>
    </source>
</evidence>
<dbReference type="AlphaFoldDB" id="A0AAE9Y9A2"/>